<evidence type="ECO:0000256" key="1">
    <source>
        <dbReference type="SAM" id="Coils"/>
    </source>
</evidence>
<sequence length="121" mass="13770">MSNLKMSIKTNWSDYDAGYSVGTVGADGGAIVRDEEHESGARITLEEEGSSAPFAVTCGVYGWMLHTRYFSEESEADDEYDRMKNELDEILESIPAEKENLDEETENEIWEKIELFVEKYP</sequence>
<name>A0A6J4PLK5_9BACT</name>
<reference evidence="2" key="1">
    <citation type="submission" date="2020-02" db="EMBL/GenBank/DDBJ databases">
        <authorList>
            <person name="Meier V. D."/>
        </authorList>
    </citation>
    <scope>NUCLEOTIDE SEQUENCE</scope>
    <source>
        <strain evidence="2">AVDCRST_MAG74</strain>
    </source>
</reference>
<evidence type="ECO:0000313" key="2">
    <source>
        <dbReference type="EMBL" id="CAA9413638.1"/>
    </source>
</evidence>
<accession>A0A6J4PLK5</accession>
<dbReference type="AlphaFoldDB" id="A0A6J4PLK5"/>
<dbReference type="EMBL" id="CADCUR010000225">
    <property type="protein sequence ID" value="CAA9413638.1"/>
    <property type="molecule type" value="Genomic_DNA"/>
</dbReference>
<keyword evidence="1" id="KW-0175">Coiled coil</keyword>
<protein>
    <submittedName>
        <fullName evidence="2">Uncharacterized protein</fullName>
    </submittedName>
</protein>
<gene>
    <name evidence="2" type="ORF">AVDCRST_MAG74-2462</name>
</gene>
<feature type="coiled-coil region" evidence="1">
    <location>
        <begin position="73"/>
        <end position="100"/>
    </location>
</feature>
<proteinExistence type="predicted"/>
<organism evidence="2">
    <name type="scientific">uncultured Pyrinomonadaceae bacterium</name>
    <dbReference type="NCBI Taxonomy" id="2283094"/>
    <lineage>
        <taxon>Bacteria</taxon>
        <taxon>Pseudomonadati</taxon>
        <taxon>Acidobacteriota</taxon>
        <taxon>Blastocatellia</taxon>
        <taxon>Blastocatellales</taxon>
        <taxon>Pyrinomonadaceae</taxon>
        <taxon>environmental samples</taxon>
    </lineage>
</organism>